<proteinExistence type="inferred from homology"/>
<name>A0A445MR93_9BACT</name>
<dbReference type="AlphaFoldDB" id="A0A445MR93"/>
<sequence>MSIATIQQHCETIEVNLATGPDIKDITEKLSACVVRSRITEGTISVFMTGSTGSLTTIEYEPGVISDLKQAISRLAPPGLSYSHEQAWHDGNGHSHVQAAVMGPSITLPVRFGRLRLGTWQQVVAINHDNRPRKRNIEVTIIGRTAAPGIV</sequence>
<accession>A0A445MR93</accession>
<dbReference type="InterPro" id="IPR001602">
    <property type="entry name" value="UPF0047_YjbQ-like"/>
</dbReference>
<dbReference type="PIRSF" id="PIRSF004681">
    <property type="entry name" value="UCP004681"/>
    <property type="match status" value="1"/>
</dbReference>
<dbReference type="Gene3D" id="2.60.120.460">
    <property type="entry name" value="YjbQ-like"/>
    <property type="match status" value="1"/>
</dbReference>
<comment type="similarity">
    <text evidence="1">Belongs to the UPF0047 family.</text>
</comment>
<protein>
    <submittedName>
        <fullName evidence="2">Secondary thiamine-phosphate synthase enzyme</fullName>
    </submittedName>
</protein>
<dbReference type="InterPro" id="IPR035917">
    <property type="entry name" value="YjbQ-like_sf"/>
</dbReference>
<dbReference type="EMBL" id="OJIN01000019">
    <property type="protein sequence ID" value="SPD71987.1"/>
    <property type="molecule type" value="Genomic_DNA"/>
</dbReference>
<dbReference type="PROSITE" id="PS01314">
    <property type="entry name" value="UPF0047"/>
    <property type="match status" value="1"/>
</dbReference>
<dbReference type="PANTHER" id="PTHR30615">
    <property type="entry name" value="UNCHARACTERIZED PROTEIN YJBQ-RELATED"/>
    <property type="match status" value="1"/>
</dbReference>
<dbReference type="NCBIfam" id="TIGR00149">
    <property type="entry name" value="TIGR00149_YjbQ"/>
    <property type="match status" value="1"/>
</dbReference>
<organism evidence="2">
    <name type="scientific">uncultured Desulfobacterium sp</name>
    <dbReference type="NCBI Taxonomy" id="201089"/>
    <lineage>
        <taxon>Bacteria</taxon>
        <taxon>Pseudomonadati</taxon>
        <taxon>Thermodesulfobacteriota</taxon>
        <taxon>Desulfobacteria</taxon>
        <taxon>Desulfobacterales</taxon>
        <taxon>Desulfobacteriaceae</taxon>
        <taxon>Desulfobacterium</taxon>
        <taxon>environmental samples</taxon>
    </lineage>
</organism>
<dbReference type="PANTHER" id="PTHR30615:SF8">
    <property type="entry name" value="UPF0047 PROTEIN C4A8.02C"/>
    <property type="match status" value="1"/>
</dbReference>
<dbReference type="Pfam" id="PF01894">
    <property type="entry name" value="YjbQ"/>
    <property type="match status" value="1"/>
</dbReference>
<evidence type="ECO:0000256" key="1">
    <source>
        <dbReference type="ARBA" id="ARBA00005534"/>
    </source>
</evidence>
<evidence type="ECO:0000313" key="2">
    <source>
        <dbReference type="EMBL" id="SPD71987.1"/>
    </source>
</evidence>
<dbReference type="SUPFAM" id="SSF111038">
    <property type="entry name" value="YjbQ-like"/>
    <property type="match status" value="1"/>
</dbReference>
<gene>
    <name evidence="2" type="ORF">PITCH_A1150022</name>
</gene>
<reference evidence="2" key="1">
    <citation type="submission" date="2018-01" db="EMBL/GenBank/DDBJ databases">
        <authorList>
            <person name="Regsiter A."/>
            <person name="William W."/>
        </authorList>
    </citation>
    <scope>NUCLEOTIDE SEQUENCE</scope>
    <source>
        <strain evidence="2">TRIP AH-1</strain>
    </source>
</reference>